<evidence type="ECO:0000313" key="3">
    <source>
        <dbReference type="EMBL" id="OJT07345.1"/>
    </source>
</evidence>
<sequence>MTSSYVPLQMSWDLYGEWGDQQALYRNVSEKNAQLEKRLENVIREDFERDLEAERRKTATLQDSVKESEKEYHKLKAQYDRLKRKALLGGGDSKEGNQSFNIQERQNDPGARMKQGMAFGAGIGGAGGLDVGAVVGNMEATGVQRTPIVNRTMAGGMPPGGGATWRQPQAPVARHAAQRQPFSAMDMRSFRTSASTARSEHSDSTAEVEGLVSQTGGRPRHGGRSNDQGQWPQQQRGVTAQTQSVRENVKRRTNVKEGGGTAAQRRRKLHACMRYERTKIWIRKNKKATREETRAPLAVGG</sequence>
<dbReference type="AlphaFoldDB" id="A0A1M2VID7"/>
<keyword evidence="4" id="KW-1185">Reference proteome</keyword>
<dbReference type="OrthoDB" id="441210at2759"/>
<feature type="coiled-coil region" evidence="1">
    <location>
        <begin position="25"/>
        <end position="85"/>
    </location>
</feature>
<feature type="compositionally biased region" description="Polar residues" evidence="2">
    <location>
        <begin position="225"/>
        <end position="246"/>
    </location>
</feature>
<reference evidence="3 4" key="1">
    <citation type="submission" date="2016-10" db="EMBL/GenBank/DDBJ databases">
        <title>Genome sequence of the basidiomycete white-rot fungus Trametes pubescens.</title>
        <authorList>
            <person name="Makela M.R."/>
            <person name="Granchi Z."/>
            <person name="Peng M."/>
            <person name="De Vries R.P."/>
            <person name="Grigoriev I."/>
            <person name="Riley R."/>
            <person name="Hilden K."/>
        </authorList>
    </citation>
    <scope>NUCLEOTIDE SEQUENCE [LARGE SCALE GENOMIC DNA]</scope>
    <source>
        <strain evidence="3 4">FBCC735</strain>
    </source>
</reference>
<dbReference type="Proteomes" id="UP000184267">
    <property type="component" value="Unassembled WGS sequence"/>
</dbReference>
<evidence type="ECO:0000256" key="2">
    <source>
        <dbReference type="SAM" id="MobiDB-lite"/>
    </source>
</evidence>
<proteinExistence type="predicted"/>
<protein>
    <submittedName>
        <fullName evidence="3">Uncharacterized protein</fullName>
    </submittedName>
</protein>
<comment type="caution">
    <text evidence="3">The sequence shown here is derived from an EMBL/GenBank/DDBJ whole genome shotgun (WGS) entry which is preliminary data.</text>
</comment>
<feature type="region of interest" description="Disordered" evidence="2">
    <location>
        <begin position="158"/>
        <end position="267"/>
    </location>
</feature>
<keyword evidence="1" id="KW-0175">Coiled coil</keyword>
<name>A0A1M2VID7_TRAPU</name>
<dbReference type="STRING" id="154538.A0A1M2VID7"/>
<accession>A0A1M2VID7</accession>
<gene>
    <name evidence="3" type="ORF">TRAPUB_1811</name>
</gene>
<dbReference type="EMBL" id="MNAD01001191">
    <property type="protein sequence ID" value="OJT07345.1"/>
    <property type="molecule type" value="Genomic_DNA"/>
</dbReference>
<evidence type="ECO:0000256" key="1">
    <source>
        <dbReference type="SAM" id="Coils"/>
    </source>
</evidence>
<organism evidence="3 4">
    <name type="scientific">Trametes pubescens</name>
    <name type="common">White-rot fungus</name>
    <dbReference type="NCBI Taxonomy" id="154538"/>
    <lineage>
        <taxon>Eukaryota</taxon>
        <taxon>Fungi</taxon>
        <taxon>Dikarya</taxon>
        <taxon>Basidiomycota</taxon>
        <taxon>Agaricomycotina</taxon>
        <taxon>Agaricomycetes</taxon>
        <taxon>Polyporales</taxon>
        <taxon>Polyporaceae</taxon>
        <taxon>Trametes</taxon>
    </lineage>
</organism>
<evidence type="ECO:0000313" key="4">
    <source>
        <dbReference type="Proteomes" id="UP000184267"/>
    </source>
</evidence>